<dbReference type="EMBL" id="UYRT01089947">
    <property type="protein sequence ID" value="VDN35486.1"/>
    <property type="molecule type" value="Genomic_DNA"/>
</dbReference>
<dbReference type="WBParaSite" id="GPUH_0002021401-mRNA-1">
    <property type="protein sequence ID" value="GPUH_0002021401-mRNA-1"/>
    <property type="gene ID" value="GPUH_0002021401"/>
</dbReference>
<organism evidence="3">
    <name type="scientific">Gongylonema pulchrum</name>
    <dbReference type="NCBI Taxonomy" id="637853"/>
    <lineage>
        <taxon>Eukaryota</taxon>
        <taxon>Metazoa</taxon>
        <taxon>Ecdysozoa</taxon>
        <taxon>Nematoda</taxon>
        <taxon>Chromadorea</taxon>
        <taxon>Rhabditida</taxon>
        <taxon>Spirurina</taxon>
        <taxon>Spiruromorpha</taxon>
        <taxon>Spiruroidea</taxon>
        <taxon>Gongylonematidae</taxon>
        <taxon>Gongylonema</taxon>
    </lineage>
</organism>
<reference evidence="3" key="1">
    <citation type="submission" date="2016-06" db="UniProtKB">
        <authorList>
            <consortium name="WormBaseParasite"/>
        </authorList>
    </citation>
    <scope>IDENTIFICATION</scope>
</reference>
<sequence length="123" mass="13596">MALRSARLADEIEQEQNELGKEDLKIALEGVWHSLRKSIARAKYESYRQALNGQNRSDVKLGLPDESIGGLRREDAAVSYCIPDSYICATVHNTLQPKECVSLSKESSEMVEPATSPVDACSQ</sequence>
<reference evidence="1 2" key="2">
    <citation type="submission" date="2018-11" db="EMBL/GenBank/DDBJ databases">
        <authorList>
            <consortium name="Pathogen Informatics"/>
        </authorList>
    </citation>
    <scope>NUCLEOTIDE SEQUENCE [LARGE SCALE GENOMIC DNA]</scope>
</reference>
<dbReference type="AlphaFoldDB" id="A0A183EGU8"/>
<proteinExistence type="predicted"/>
<evidence type="ECO:0000313" key="1">
    <source>
        <dbReference type="EMBL" id="VDN35486.1"/>
    </source>
</evidence>
<gene>
    <name evidence="1" type="ORF">GPUH_LOCUS20189</name>
</gene>
<keyword evidence="2" id="KW-1185">Reference proteome</keyword>
<dbReference type="Proteomes" id="UP000271098">
    <property type="component" value="Unassembled WGS sequence"/>
</dbReference>
<evidence type="ECO:0000313" key="3">
    <source>
        <dbReference type="WBParaSite" id="GPUH_0002021401-mRNA-1"/>
    </source>
</evidence>
<accession>A0A183EGU8</accession>
<name>A0A183EGU8_9BILA</name>
<protein>
    <submittedName>
        <fullName evidence="1 3">Uncharacterized protein</fullName>
    </submittedName>
</protein>
<evidence type="ECO:0000313" key="2">
    <source>
        <dbReference type="Proteomes" id="UP000271098"/>
    </source>
</evidence>